<keyword evidence="3" id="KW-1185">Reference proteome</keyword>
<dbReference type="EMBL" id="MCGR01000013">
    <property type="protein sequence ID" value="ORY87469.1"/>
    <property type="molecule type" value="Genomic_DNA"/>
</dbReference>
<comment type="caution">
    <text evidence="2">The sequence shown here is derived from an EMBL/GenBank/DDBJ whole genome shotgun (WGS) entry which is preliminary data.</text>
</comment>
<feature type="compositionally biased region" description="Basic and acidic residues" evidence="1">
    <location>
        <begin position="350"/>
        <end position="361"/>
    </location>
</feature>
<evidence type="ECO:0000313" key="3">
    <source>
        <dbReference type="Proteomes" id="UP000193467"/>
    </source>
</evidence>
<protein>
    <submittedName>
        <fullName evidence="2">Uncharacterized protein</fullName>
    </submittedName>
</protein>
<accession>A0A1Y2FU42</accession>
<gene>
    <name evidence="2" type="ORF">BCR35DRAFT_39353</name>
</gene>
<feature type="region of interest" description="Disordered" evidence="1">
    <location>
        <begin position="192"/>
        <end position="284"/>
    </location>
</feature>
<dbReference type="AlphaFoldDB" id="A0A1Y2FU42"/>
<evidence type="ECO:0000256" key="1">
    <source>
        <dbReference type="SAM" id="MobiDB-lite"/>
    </source>
</evidence>
<feature type="compositionally biased region" description="Polar residues" evidence="1">
    <location>
        <begin position="204"/>
        <end position="219"/>
    </location>
</feature>
<feature type="region of interest" description="Disordered" evidence="1">
    <location>
        <begin position="308"/>
        <end position="467"/>
    </location>
</feature>
<dbReference type="OrthoDB" id="2536635at2759"/>
<proteinExistence type="predicted"/>
<reference evidence="2 3" key="1">
    <citation type="submission" date="2016-07" db="EMBL/GenBank/DDBJ databases">
        <title>Pervasive Adenine N6-methylation of Active Genes in Fungi.</title>
        <authorList>
            <consortium name="DOE Joint Genome Institute"/>
            <person name="Mondo S.J."/>
            <person name="Dannebaum R.O."/>
            <person name="Kuo R.C."/>
            <person name="Labutti K."/>
            <person name="Haridas S."/>
            <person name="Kuo A."/>
            <person name="Salamov A."/>
            <person name="Ahrendt S.R."/>
            <person name="Lipzen A."/>
            <person name="Sullivan W."/>
            <person name="Andreopoulos W.B."/>
            <person name="Clum A."/>
            <person name="Lindquist E."/>
            <person name="Daum C."/>
            <person name="Ramamoorthy G.K."/>
            <person name="Gryganskyi A."/>
            <person name="Culley D."/>
            <person name="Magnuson J.K."/>
            <person name="James T.Y."/>
            <person name="O'Malley M.A."/>
            <person name="Stajich J.E."/>
            <person name="Spatafora J.W."/>
            <person name="Visel A."/>
            <person name="Grigoriev I.V."/>
        </authorList>
    </citation>
    <scope>NUCLEOTIDE SEQUENCE [LARGE SCALE GENOMIC DNA]</scope>
    <source>
        <strain evidence="2 3">62-1032</strain>
    </source>
</reference>
<dbReference type="Proteomes" id="UP000193467">
    <property type="component" value="Unassembled WGS sequence"/>
</dbReference>
<sequence>MEGESSDGLPVPIFHGRLEEDPKAHENSLRAWLHVKGVPLHSREAQECFLLSLRSSAALHFERTPPSARSTFEDGARWLQVEFGSSERLRLAEATARNRLDQRGFRERGRRNEFISDLVSDLELLFARAGIEEDEEKRRAFVRCFLEFPKAMRRFSATPSWTGVIAEAVAWETAMVAREREGAALRYGSALLDTSHRPGPEPNHLSSPSPELGDPSSSVHYERFPPPPPQQARPTTSPTFYRSPPSAPSTVPETAEPDQHLRPNHPSPRFLLHEGQPSFDSLNSTRSLSHFQAQADHGHQDYLDETDARHPRSHSALDYGRSSDARRARPALPDFGRHSMANRAISTPDLHYDTYSHEEAPGVRGKSSRPPNGVSFEQPRSLSSSTVRGIPSKSKGGLISRLFGKKQDTPSRSDPRFARSPSPSPSPTGMEFIEEEKEGSWSRSKVTPMSASAYGRPAKTRLAYAPE</sequence>
<evidence type="ECO:0000313" key="2">
    <source>
        <dbReference type="EMBL" id="ORY87469.1"/>
    </source>
</evidence>
<dbReference type="InParanoid" id="A0A1Y2FU42"/>
<feature type="compositionally biased region" description="Polar residues" evidence="1">
    <location>
        <begin position="378"/>
        <end position="387"/>
    </location>
</feature>
<feature type="compositionally biased region" description="Polar residues" evidence="1">
    <location>
        <begin position="441"/>
        <end position="450"/>
    </location>
</feature>
<name>A0A1Y2FU42_9BASI</name>
<feature type="compositionally biased region" description="Basic and acidic residues" evidence="1">
    <location>
        <begin position="405"/>
        <end position="417"/>
    </location>
</feature>
<organism evidence="2 3">
    <name type="scientific">Leucosporidium creatinivorum</name>
    <dbReference type="NCBI Taxonomy" id="106004"/>
    <lineage>
        <taxon>Eukaryota</taxon>
        <taxon>Fungi</taxon>
        <taxon>Dikarya</taxon>
        <taxon>Basidiomycota</taxon>
        <taxon>Pucciniomycotina</taxon>
        <taxon>Microbotryomycetes</taxon>
        <taxon>Leucosporidiales</taxon>
        <taxon>Leucosporidium</taxon>
    </lineage>
</organism>